<dbReference type="Gene3D" id="3.40.50.300">
    <property type="entry name" value="P-loop containing nucleotide triphosphate hydrolases"/>
    <property type="match status" value="1"/>
</dbReference>
<dbReference type="Proteomes" id="UP000664859">
    <property type="component" value="Unassembled WGS sequence"/>
</dbReference>
<evidence type="ECO:0000313" key="3">
    <source>
        <dbReference type="Proteomes" id="UP000664859"/>
    </source>
</evidence>
<keyword evidence="2" id="KW-0547">Nucleotide-binding</keyword>
<keyword evidence="2" id="KW-0067">ATP-binding</keyword>
<dbReference type="GO" id="GO:0005524">
    <property type="term" value="F:ATP binding"/>
    <property type="evidence" value="ECO:0007669"/>
    <property type="project" value="InterPro"/>
</dbReference>
<evidence type="ECO:0000259" key="1">
    <source>
        <dbReference type="SMART" id="SM00491"/>
    </source>
</evidence>
<name>A0A836CDC4_9STRA</name>
<dbReference type="Pfam" id="PF13307">
    <property type="entry name" value="Helicase_C_2"/>
    <property type="match status" value="1"/>
</dbReference>
<dbReference type="GO" id="GO:0006139">
    <property type="term" value="P:nucleobase-containing compound metabolic process"/>
    <property type="evidence" value="ECO:0007669"/>
    <property type="project" value="InterPro"/>
</dbReference>
<keyword evidence="2" id="KW-0347">Helicase</keyword>
<dbReference type="PANTHER" id="PTHR11472:SF34">
    <property type="entry name" value="REGULATOR OF TELOMERE ELONGATION HELICASE 1"/>
    <property type="match status" value="1"/>
</dbReference>
<comment type="caution">
    <text evidence="2">The sequence shown here is derived from an EMBL/GenBank/DDBJ whole genome shotgun (WGS) entry which is preliminary data.</text>
</comment>
<dbReference type="SMART" id="SM00491">
    <property type="entry name" value="HELICc2"/>
    <property type="match status" value="1"/>
</dbReference>
<accession>A0A836CDC4</accession>
<dbReference type="InterPro" id="IPR027417">
    <property type="entry name" value="P-loop_NTPase"/>
</dbReference>
<proteinExistence type="predicted"/>
<dbReference type="GO" id="GO:0003678">
    <property type="term" value="F:DNA helicase activity"/>
    <property type="evidence" value="ECO:0007669"/>
    <property type="project" value="TreeGrafter"/>
</dbReference>
<dbReference type="InterPro" id="IPR006555">
    <property type="entry name" value="ATP-dep_Helicase_C"/>
</dbReference>
<dbReference type="GO" id="GO:0016818">
    <property type="term" value="F:hydrolase activity, acting on acid anhydrides, in phosphorus-containing anhydrides"/>
    <property type="evidence" value="ECO:0007669"/>
    <property type="project" value="InterPro"/>
</dbReference>
<organism evidence="2 3">
    <name type="scientific">Tribonema minus</name>
    <dbReference type="NCBI Taxonomy" id="303371"/>
    <lineage>
        <taxon>Eukaryota</taxon>
        <taxon>Sar</taxon>
        <taxon>Stramenopiles</taxon>
        <taxon>Ochrophyta</taxon>
        <taxon>PX clade</taxon>
        <taxon>Xanthophyceae</taxon>
        <taxon>Tribonematales</taxon>
        <taxon>Tribonemataceae</taxon>
        <taxon>Tribonema</taxon>
    </lineage>
</organism>
<protein>
    <submittedName>
        <fullName evidence="2">Helicase C-terminal domain-containing protein</fullName>
    </submittedName>
</protein>
<dbReference type="GO" id="GO:0003676">
    <property type="term" value="F:nucleic acid binding"/>
    <property type="evidence" value="ECO:0007669"/>
    <property type="project" value="InterPro"/>
</dbReference>
<reference evidence="2" key="1">
    <citation type="submission" date="2021-02" db="EMBL/GenBank/DDBJ databases">
        <title>First Annotated Genome of the Yellow-green Alga Tribonema minus.</title>
        <authorList>
            <person name="Mahan K.M."/>
        </authorList>
    </citation>
    <scope>NUCLEOTIDE SEQUENCE</scope>
    <source>
        <strain evidence="2">UTEX B ZZ1240</strain>
    </source>
</reference>
<dbReference type="PANTHER" id="PTHR11472">
    <property type="entry name" value="DNA REPAIR DEAD HELICASE RAD3/XP-D SUBFAMILY MEMBER"/>
    <property type="match status" value="1"/>
</dbReference>
<keyword evidence="2" id="KW-0378">Hydrolase</keyword>
<dbReference type="InterPro" id="IPR045028">
    <property type="entry name" value="DinG/Rad3-like"/>
</dbReference>
<dbReference type="OrthoDB" id="204836at2759"/>
<keyword evidence="3" id="KW-1185">Reference proteome</keyword>
<feature type="domain" description="ATP-dependent helicase C-terminal" evidence="1">
    <location>
        <begin position="1"/>
        <end position="111"/>
    </location>
</feature>
<dbReference type="AlphaFoldDB" id="A0A836CDC4"/>
<dbReference type="EMBL" id="JAFCMP010000257">
    <property type="protein sequence ID" value="KAG5182290.1"/>
    <property type="molecule type" value="Genomic_DNA"/>
</dbReference>
<gene>
    <name evidence="2" type="ORF">JKP88DRAFT_221384</name>
</gene>
<evidence type="ECO:0000313" key="2">
    <source>
        <dbReference type="EMBL" id="KAG5182290.1"/>
    </source>
</evidence>
<sequence length="113" mass="12763">MAHALQNFKRRMEGGHGALLLAVFRGKISEGIDFPDRLCRMVVCVGIPFGALDTQTRCKKEYQDAQHKANRDLHLKSRTDGWASRQAFLLRSWQCTQHCAQGGGRQMCYARPG</sequence>